<accession>A0A0G4MW08</accession>
<organism evidence="2 3">
    <name type="scientific">Verticillium longisporum</name>
    <name type="common">Verticillium dahliae var. longisporum</name>
    <dbReference type="NCBI Taxonomy" id="100787"/>
    <lineage>
        <taxon>Eukaryota</taxon>
        <taxon>Fungi</taxon>
        <taxon>Dikarya</taxon>
        <taxon>Ascomycota</taxon>
        <taxon>Pezizomycotina</taxon>
        <taxon>Sordariomycetes</taxon>
        <taxon>Hypocreomycetidae</taxon>
        <taxon>Glomerellales</taxon>
        <taxon>Plectosphaerellaceae</taxon>
        <taxon>Verticillium</taxon>
    </lineage>
</organism>
<feature type="region of interest" description="Disordered" evidence="1">
    <location>
        <begin position="1"/>
        <end position="34"/>
    </location>
</feature>
<gene>
    <name evidence="2" type="ORF">BN1708_020508</name>
</gene>
<feature type="non-terminal residue" evidence="2">
    <location>
        <position position="1"/>
    </location>
</feature>
<keyword evidence="3" id="KW-1185">Reference proteome</keyword>
<reference evidence="2 3" key="1">
    <citation type="submission" date="2015-05" db="EMBL/GenBank/DDBJ databases">
        <authorList>
            <person name="Wang D.B."/>
            <person name="Wang M."/>
        </authorList>
    </citation>
    <scope>NUCLEOTIDE SEQUENCE [LARGE SCALE GENOMIC DNA]</scope>
    <source>
        <strain evidence="2">VL1</strain>
    </source>
</reference>
<proteinExistence type="predicted"/>
<dbReference type="EMBL" id="CVQH01025471">
    <property type="protein sequence ID" value="CRK38392.1"/>
    <property type="molecule type" value="Genomic_DNA"/>
</dbReference>
<evidence type="ECO:0000313" key="3">
    <source>
        <dbReference type="Proteomes" id="UP000044602"/>
    </source>
</evidence>
<protein>
    <submittedName>
        <fullName evidence="2">Uncharacterized protein</fullName>
    </submittedName>
</protein>
<dbReference type="Proteomes" id="UP000044602">
    <property type="component" value="Unassembled WGS sequence"/>
</dbReference>
<sequence>HLAQHQDAGHGQQRRQGLQREGHQRWQQRAHGRN</sequence>
<evidence type="ECO:0000313" key="2">
    <source>
        <dbReference type="EMBL" id="CRK38392.1"/>
    </source>
</evidence>
<name>A0A0G4MW08_VERLO</name>
<dbReference type="AlphaFoldDB" id="A0A0G4MW08"/>
<evidence type="ECO:0000256" key="1">
    <source>
        <dbReference type="SAM" id="MobiDB-lite"/>
    </source>
</evidence>